<name>A0AA86U0H1_9EUKA</name>
<evidence type="ECO:0000313" key="1">
    <source>
        <dbReference type="EMBL" id="CAI9935486.1"/>
    </source>
</evidence>
<sequence>MPFYSFLTSQIYEKFILSNNELMNFQLGSNSELETHEKRNLLQVKEYKCKCNIYNYFKLQDKFLQGIILTDQSSAMKVQRPDVSQKQQLQSEYCVLHMIMNTGSYNSYQLIFVLAIYLSRVVP</sequence>
<gene>
    <name evidence="1" type="ORF">HINF_LOCUS23131</name>
    <name evidence="2" type="ORF">HINF_LOCUS76226</name>
</gene>
<dbReference type="Proteomes" id="UP001642409">
    <property type="component" value="Unassembled WGS sequence"/>
</dbReference>
<dbReference type="EMBL" id="CATOUU010000615">
    <property type="protein sequence ID" value="CAI9935486.1"/>
    <property type="molecule type" value="Genomic_DNA"/>
</dbReference>
<proteinExistence type="predicted"/>
<comment type="caution">
    <text evidence="1">The sequence shown here is derived from an EMBL/GenBank/DDBJ whole genome shotgun (WGS) entry which is preliminary data.</text>
</comment>
<dbReference type="AlphaFoldDB" id="A0AA86U0H1"/>
<reference evidence="2 3" key="2">
    <citation type="submission" date="2024-07" db="EMBL/GenBank/DDBJ databases">
        <authorList>
            <person name="Akdeniz Z."/>
        </authorList>
    </citation>
    <scope>NUCLEOTIDE SEQUENCE [LARGE SCALE GENOMIC DNA]</scope>
</reference>
<keyword evidence="3" id="KW-1185">Reference proteome</keyword>
<dbReference type="EMBL" id="CAXDID020000701">
    <property type="protein sequence ID" value="CAL6111084.1"/>
    <property type="molecule type" value="Genomic_DNA"/>
</dbReference>
<organism evidence="1">
    <name type="scientific">Hexamita inflata</name>
    <dbReference type="NCBI Taxonomy" id="28002"/>
    <lineage>
        <taxon>Eukaryota</taxon>
        <taxon>Metamonada</taxon>
        <taxon>Diplomonadida</taxon>
        <taxon>Hexamitidae</taxon>
        <taxon>Hexamitinae</taxon>
        <taxon>Hexamita</taxon>
    </lineage>
</organism>
<accession>A0AA86U0H1</accession>
<protein>
    <submittedName>
        <fullName evidence="2">Hypothetical_protein</fullName>
    </submittedName>
</protein>
<evidence type="ECO:0000313" key="3">
    <source>
        <dbReference type="Proteomes" id="UP001642409"/>
    </source>
</evidence>
<evidence type="ECO:0000313" key="2">
    <source>
        <dbReference type="EMBL" id="CAL6111084.1"/>
    </source>
</evidence>
<reference evidence="1" key="1">
    <citation type="submission" date="2023-06" db="EMBL/GenBank/DDBJ databases">
        <authorList>
            <person name="Kurt Z."/>
        </authorList>
    </citation>
    <scope>NUCLEOTIDE SEQUENCE</scope>
</reference>